<keyword evidence="3" id="KW-1185">Reference proteome</keyword>
<keyword evidence="2" id="KW-0378">Hydrolase</keyword>
<dbReference type="InterPro" id="IPR029058">
    <property type="entry name" value="AB_hydrolase_fold"/>
</dbReference>
<dbReference type="HOGENOM" id="CLU_020336_50_2_10"/>
<dbReference type="SMR" id="C6Y3Z2"/>
<dbReference type="RefSeq" id="WP_015809044.1">
    <property type="nucleotide sequence ID" value="NC_013061.1"/>
</dbReference>
<dbReference type="InterPro" id="IPR000639">
    <property type="entry name" value="Epox_hydrolase-like"/>
</dbReference>
<dbReference type="EMBL" id="CP001681">
    <property type="protein sequence ID" value="ACU05435.1"/>
    <property type="molecule type" value="Genomic_DNA"/>
</dbReference>
<dbReference type="InterPro" id="IPR000073">
    <property type="entry name" value="AB_hydrolase_1"/>
</dbReference>
<feature type="domain" description="AB hydrolase-1" evidence="1">
    <location>
        <begin position="26"/>
        <end position="263"/>
    </location>
</feature>
<organism evidence="2 3">
    <name type="scientific">Pedobacter heparinus (strain ATCC 13125 / DSM 2366 / CIP 104194 / JCM 7457 / NBRC 12017 / NCIMB 9290 / NRRL B-14731 / HIM 762-3)</name>
    <dbReference type="NCBI Taxonomy" id="485917"/>
    <lineage>
        <taxon>Bacteria</taxon>
        <taxon>Pseudomonadati</taxon>
        <taxon>Bacteroidota</taxon>
        <taxon>Sphingobacteriia</taxon>
        <taxon>Sphingobacteriales</taxon>
        <taxon>Sphingobacteriaceae</taxon>
        <taxon>Pedobacter</taxon>
    </lineage>
</organism>
<dbReference type="PANTHER" id="PTHR43798">
    <property type="entry name" value="MONOACYLGLYCEROL LIPASE"/>
    <property type="match status" value="1"/>
</dbReference>
<protein>
    <submittedName>
        <fullName evidence="2">Alpha/beta hydrolase fold protein</fullName>
    </submittedName>
</protein>
<evidence type="ECO:0000313" key="2">
    <source>
        <dbReference type="EMBL" id="ACU05435.1"/>
    </source>
</evidence>
<dbReference type="SUPFAM" id="SSF53474">
    <property type="entry name" value="alpha/beta-Hydrolases"/>
    <property type="match status" value="1"/>
</dbReference>
<dbReference type="KEGG" id="phe:Phep_3240"/>
<dbReference type="Gene3D" id="3.40.50.1820">
    <property type="entry name" value="alpha/beta hydrolase"/>
    <property type="match status" value="1"/>
</dbReference>
<dbReference type="ESTHER" id="pedhd-c6y3z2">
    <property type="family name" value="AHL-acylase"/>
</dbReference>
<dbReference type="Pfam" id="PF12697">
    <property type="entry name" value="Abhydrolase_6"/>
    <property type="match status" value="1"/>
</dbReference>
<name>C6Y3Z2_PEDHD</name>
<dbReference type="InterPro" id="IPR050266">
    <property type="entry name" value="AB_hydrolase_sf"/>
</dbReference>
<sequence length="274" mass="29888">MTQKFITIANCKLAYLEKNSTAQNTIFFIHGNSVSSRSWKAQLSSERLQGYRLIAIDLPAHGDSGASADPGADYSIPGLGAIVAAAIKVLAADRPYILVALSLGTNIMAESLAFGLHPAGIVLAGSCLIGEKYTLDSFVYPDTNVAVVFTEQAPQNEVRLYASQVMSNSDASVVEEFVTDYYQVKLPFRSSLSGSIQEQKYNDQIALIHAVDKPALVIFGKDEQVINPDYLDDAPFKLWQNTVFKIPGASHLVQSDRPEEFNKLLADYAAETFI</sequence>
<accession>C6Y3Z2</accession>
<gene>
    <name evidence="2" type="ordered locus">Phep_3240</name>
</gene>
<dbReference type="AlphaFoldDB" id="C6Y3Z2"/>
<evidence type="ECO:0000313" key="3">
    <source>
        <dbReference type="Proteomes" id="UP000000852"/>
    </source>
</evidence>
<dbReference type="OrthoDB" id="9799612at2"/>
<dbReference type="GO" id="GO:0016020">
    <property type="term" value="C:membrane"/>
    <property type="evidence" value="ECO:0007669"/>
    <property type="project" value="TreeGrafter"/>
</dbReference>
<dbReference type="PRINTS" id="PR00412">
    <property type="entry name" value="EPOXHYDRLASE"/>
</dbReference>
<evidence type="ECO:0000259" key="1">
    <source>
        <dbReference type="Pfam" id="PF12697"/>
    </source>
</evidence>
<proteinExistence type="predicted"/>
<reference evidence="2 3" key="1">
    <citation type="journal article" date="2009" name="Stand. Genomic Sci.">
        <title>Complete genome sequence of Pedobacter heparinus type strain (HIM 762-3).</title>
        <authorList>
            <person name="Han C."/>
            <person name="Spring S."/>
            <person name="Lapidus A."/>
            <person name="Del Rio T.G."/>
            <person name="Tice H."/>
            <person name="Copeland A."/>
            <person name="Cheng J.F."/>
            <person name="Lucas S."/>
            <person name="Chen F."/>
            <person name="Nolan M."/>
            <person name="Bruce D."/>
            <person name="Goodwin L."/>
            <person name="Pitluck S."/>
            <person name="Ivanova N."/>
            <person name="Mavromatis K."/>
            <person name="Mikhailova N."/>
            <person name="Pati A."/>
            <person name="Chen A."/>
            <person name="Palaniappan K."/>
            <person name="Land M."/>
            <person name="Hauser L."/>
            <person name="Chang Y.J."/>
            <person name="Jeffries C.C."/>
            <person name="Saunders E."/>
            <person name="Chertkov O."/>
            <person name="Brettin T."/>
            <person name="Goker M."/>
            <person name="Rohde M."/>
            <person name="Bristow J."/>
            <person name="Eisen J.A."/>
            <person name="Markowitz V."/>
            <person name="Hugenholtz P."/>
            <person name="Kyrpides N.C."/>
            <person name="Klenk H.P."/>
            <person name="Detter J.C."/>
        </authorList>
    </citation>
    <scope>NUCLEOTIDE SEQUENCE [LARGE SCALE GENOMIC DNA]</scope>
    <source>
        <strain evidence="3">ATCC 13125 / DSM 2366 / CIP 104194 / JCM 7457 / NBRC 12017 / NCIMB 9290 / NRRL B-14731 / HIM 762-3</strain>
    </source>
</reference>
<dbReference type="Proteomes" id="UP000000852">
    <property type="component" value="Chromosome"/>
</dbReference>
<dbReference type="eggNOG" id="COG2267">
    <property type="taxonomic scope" value="Bacteria"/>
</dbReference>
<dbReference type="STRING" id="485917.Phep_3240"/>
<dbReference type="GO" id="GO:0016787">
    <property type="term" value="F:hydrolase activity"/>
    <property type="evidence" value="ECO:0007669"/>
    <property type="project" value="UniProtKB-KW"/>
</dbReference>
<dbReference type="PANTHER" id="PTHR43798:SF33">
    <property type="entry name" value="HYDROLASE, PUTATIVE (AFU_ORTHOLOGUE AFUA_2G14860)-RELATED"/>
    <property type="match status" value="1"/>
</dbReference>